<organism evidence="1 2">
    <name type="scientific">Parelaphostrongylus tenuis</name>
    <name type="common">Meningeal worm</name>
    <dbReference type="NCBI Taxonomy" id="148309"/>
    <lineage>
        <taxon>Eukaryota</taxon>
        <taxon>Metazoa</taxon>
        <taxon>Ecdysozoa</taxon>
        <taxon>Nematoda</taxon>
        <taxon>Chromadorea</taxon>
        <taxon>Rhabditida</taxon>
        <taxon>Rhabditina</taxon>
        <taxon>Rhabditomorpha</taxon>
        <taxon>Strongyloidea</taxon>
        <taxon>Metastrongylidae</taxon>
        <taxon>Parelaphostrongylus</taxon>
    </lineage>
</organism>
<protein>
    <submittedName>
        <fullName evidence="1">Uncharacterized protein</fullName>
    </submittedName>
</protein>
<name>A0AAD5MGB6_PARTN</name>
<evidence type="ECO:0000313" key="1">
    <source>
        <dbReference type="EMBL" id="KAJ1358052.1"/>
    </source>
</evidence>
<accession>A0AAD5MGB6</accession>
<comment type="caution">
    <text evidence="1">The sequence shown here is derived from an EMBL/GenBank/DDBJ whole genome shotgun (WGS) entry which is preliminary data.</text>
</comment>
<dbReference type="Proteomes" id="UP001196413">
    <property type="component" value="Unassembled WGS sequence"/>
</dbReference>
<gene>
    <name evidence="1" type="ORF">KIN20_016358</name>
</gene>
<keyword evidence="2" id="KW-1185">Reference proteome</keyword>
<dbReference type="EMBL" id="JAHQIW010003289">
    <property type="protein sequence ID" value="KAJ1358052.1"/>
    <property type="molecule type" value="Genomic_DNA"/>
</dbReference>
<dbReference type="AlphaFoldDB" id="A0AAD5MGB6"/>
<evidence type="ECO:0000313" key="2">
    <source>
        <dbReference type="Proteomes" id="UP001196413"/>
    </source>
</evidence>
<sequence length="59" mass="6701">MVISGGIMTVSTGGVNLDNTEQAYHVTAKWVRLYSEKHRHEEAVNAELHFQWFGLIKSI</sequence>
<reference evidence="1" key="1">
    <citation type="submission" date="2021-06" db="EMBL/GenBank/DDBJ databases">
        <title>Parelaphostrongylus tenuis whole genome reference sequence.</title>
        <authorList>
            <person name="Garwood T.J."/>
            <person name="Larsen P.A."/>
            <person name="Fountain-Jones N.M."/>
            <person name="Garbe J.R."/>
            <person name="Macchietto M.G."/>
            <person name="Kania S.A."/>
            <person name="Gerhold R.W."/>
            <person name="Richards J.E."/>
            <person name="Wolf T.M."/>
        </authorList>
    </citation>
    <scope>NUCLEOTIDE SEQUENCE</scope>
    <source>
        <strain evidence="1">MNPRO001-30</strain>
        <tissue evidence="1">Meninges</tissue>
    </source>
</reference>
<proteinExistence type="predicted"/>